<dbReference type="SUPFAM" id="SSF52833">
    <property type="entry name" value="Thioredoxin-like"/>
    <property type="match status" value="1"/>
</dbReference>
<dbReference type="CDD" id="cd03022">
    <property type="entry name" value="DsbA_HCCA_Iso"/>
    <property type="match status" value="1"/>
</dbReference>
<dbReference type="Gene3D" id="3.40.30.10">
    <property type="entry name" value="Glutaredoxin"/>
    <property type="match status" value="1"/>
</dbReference>
<dbReference type="Proteomes" id="UP000000366">
    <property type="component" value="Chromosome"/>
</dbReference>
<dbReference type="GO" id="GO:1901170">
    <property type="term" value="P:naphthalene catabolic process"/>
    <property type="evidence" value="ECO:0007669"/>
    <property type="project" value="InterPro"/>
</dbReference>
<evidence type="ECO:0000256" key="1">
    <source>
        <dbReference type="PIRNR" id="PIRNR006386"/>
    </source>
</evidence>
<dbReference type="STRING" id="420662.Mpe_A3351"/>
<dbReference type="RefSeq" id="WP_011830925.1">
    <property type="nucleotide sequence ID" value="NC_008825.1"/>
</dbReference>
<name>A2SL65_METPP</name>
<dbReference type="InterPro" id="IPR036249">
    <property type="entry name" value="Thioredoxin-like_sf"/>
</dbReference>
<evidence type="ECO:0000313" key="4">
    <source>
        <dbReference type="EMBL" id="ABM96304.1"/>
    </source>
</evidence>
<dbReference type="PANTHER" id="PTHR42943:SF2">
    <property type="entry name" value="GLUTATHIONE S-TRANSFERASE KAPPA 1"/>
    <property type="match status" value="1"/>
</dbReference>
<reference evidence="4 5" key="1">
    <citation type="journal article" date="2007" name="J. Bacteriol.">
        <title>Whole-genome analysis of the methyl tert-butyl ether-degrading beta-proteobacterium Methylibium petroleiphilum PM1.</title>
        <authorList>
            <person name="Kane S.R."/>
            <person name="Chakicherla A.Y."/>
            <person name="Chain P.S.G."/>
            <person name="Schmidt R."/>
            <person name="Shin M.W."/>
            <person name="Legler T.C."/>
            <person name="Scow K.M."/>
            <person name="Larimer F.W."/>
            <person name="Lucas S.M."/>
            <person name="Richardson P.M."/>
            <person name="Hristova K.R."/>
        </authorList>
    </citation>
    <scope>NUCLEOTIDE SEQUENCE [LARGE SCALE GENOMIC DNA]</scope>
    <source>
        <strain evidence="5">ATCC BAA-1232 / LMG 22953 / PM1</strain>
    </source>
</reference>
<dbReference type="eggNOG" id="COG3917">
    <property type="taxonomic scope" value="Bacteria"/>
</dbReference>
<dbReference type="EMBL" id="CP000555">
    <property type="protein sequence ID" value="ABM96304.1"/>
    <property type="molecule type" value="Genomic_DNA"/>
</dbReference>
<dbReference type="AlphaFoldDB" id="A2SL65"/>
<protein>
    <recommendedName>
        <fullName evidence="1">2-hydroxychromene-2-carboxylate isomerase</fullName>
        <ecNumber evidence="1">5.99.1.4</ecNumber>
    </recommendedName>
</protein>
<dbReference type="GO" id="GO:0004364">
    <property type="term" value="F:glutathione transferase activity"/>
    <property type="evidence" value="ECO:0007669"/>
    <property type="project" value="TreeGrafter"/>
</dbReference>
<dbReference type="PANTHER" id="PTHR42943">
    <property type="entry name" value="GLUTATHIONE S-TRANSFERASE KAPPA"/>
    <property type="match status" value="1"/>
</dbReference>
<dbReference type="InterPro" id="IPR051924">
    <property type="entry name" value="GST_Kappa/NadH"/>
</dbReference>
<keyword evidence="1 4" id="KW-0413">Isomerase</keyword>
<sequence length="218" mass="24342">MTPITFWFDPISPYAHLAFERLPQALEGCSYVVDYRPVLFAGLLKQWGQLGPAEIGSKRDWTYRQVVWLAHRHGIDLQLPAVHPFNPLPLLRLLVACGRGGLANRHQCETVLRHVWTGGAEVDEPRRLAGLEARLQPARDPRSDAVKQELRANTDAAIARGIFGVPTLEVHRADAAAPRLFWGFDALDMVADCLRGAEGFDQRWRAAVAVEAGVQRPR</sequence>
<accession>A2SL65</accession>
<dbReference type="Pfam" id="PF01323">
    <property type="entry name" value="DSBA"/>
    <property type="match status" value="1"/>
</dbReference>
<dbReference type="KEGG" id="mpt:Mpe_A3351"/>
<dbReference type="GO" id="GO:0004602">
    <property type="term" value="F:glutathione peroxidase activity"/>
    <property type="evidence" value="ECO:0007669"/>
    <property type="project" value="TreeGrafter"/>
</dbReference>
<comment type="similarity">
    <text evidence="1">Belongs to the GST superfamily. NadH family.</text>
</comment>
<feature type="active site" description="Nucleophile" evidence="2">
    <location>
        <position position="12"/>
    </location>
</feature>
<dbReference type="EC" id="5.99.1.4" evidence="1"/>
<comment type="catalytic activity">
    <reaction evidence="1">
        <text>2-hydroxychromene-2-carboxylate = (3E)-4-(2-hydroxyphenyl)-2-oxobut-3-enoate</text>
        <dbReference type="Rhea" id="RHEA:27401"/>
        <dbReference type="ChEBI" id="CHEBI:59350"/>
        <dbReference type="ChEBI" id="CHEBI:59353"/>
        <dbReference type="EC" id="5.99.1.4"/>
    </reaction>
</comment>
<evidence type="ECO:0000313" key="5">
    <source>
        <dbReference type="Proteomes" id="UP000000366"/>
    </source>
</evidence>
<keyword evidence="5" id="KW-1185">Reference proteome</keyword>
<dbReference type="GO" id="GO:0018845">
    <property type="term" value="F:2-hydroxychromene-2-carboxylate isomerase activity"/>
    <property type="evidence" value="ECO:0007669"/>
    <property type="project" value="UniProtKB-UniRule"/>
</dbReference>
<dbReference type="InterPro" id="IPR014440">
    <property type="entry name" value="HCCAis_GSTk"/>
</dbReference>
<feature type="domain" description="DSBA-like thioredoxin" evidence="3">
    <location>
        <begin position="4"/>
        <end position="194"/>
    </location>
</feature>
<dbReference type="InterPro" id="IPR001853">
    <property type="entry name" value="DSBA-like_thioredoxin_dom"/>
</dbReference>
<dbReference type="HOGENOM" id="CLU_069253_1_2_4"/>
<dbReference type="PIRSF" id="PIRSF006386">
    <property type="entry name" value="HCCAis_GSTk"/>
    <property type="match status" value="1"/>
</dbReference>
<evidence type="ECO:0000259" key="3">
    <source>
        <dbReference type="Pfam" id="PF01323"/>
    </source>
</evidence>
<dbReference type="InterPro" id="IPR044087">
    <property type="entry name" value="NahD-like"/>
</dbReference>
<gene>
    <name evidence="4" type="ordered locus">Mpe_A3351</name>
</gene>
<organism evidence="4 5">
    <name type="scientific">Methylibium petroleiphilum (strain ATCC BAA-1232 / LMG 22953 / PM1)</name>
    <dbReference type="NCBI Taxonomy" id="420662"/>
    <lineage>
        <taxon>Bacteria</taxon>
        <taxon>Pseudomonadati</taxon>
        <taxon>Pseudomonadota</taxon>
        <taxon>Betaproteobacteria</taxon>
        <taxon>Burkholderiales</taxon>
        <taxon>Sphaerotilaceae</taxon>
        <taxon>Methylibium</taxon>
    </lineage>
</organism>
<proteinExistence type="inferred from homology"/>
<evidence type="ECO:0000256" key="2">
    <source>
        <dbReference type="PIRSR" id="PIRSR006386-1"/>
    </source>
</evidence>
<dbReference type="GO" id="GO:0006749">
    <property type="term" value="P:glutathione metabolic process"/>
    <property type="evidence" value="ECO:0007669"/>
    <property type="project" value="TreeGrafter"/>
</dbReference>